<dbReference type="Proteomes" id="UP000466442">
    <property type="component" value="Unassembled WGS sequence"/>
</dbReference>
<organism evidence="3 4">
    <name type="scientific">Apolygus lucorum</name>
    <name type="common">Small green plant bug</name>
    <name type="synonym">Lygocoris lucorum</name>
    <dbReference type="NCBI Taxonomy" id="248454"/>
    <lineage>
        <taxon>Eukaryota</taxon>
        <taxon>Metazoa</taxon>
        <taxon>Ecdysozoa</taxon>
        <taxon>Arthropoda</taxon>
        <taxon>Hexapoda</taxon>
        <taxon>Insecta</taxon>
        <taxon>Pterygota</taxon>
        <taxon>Neoptera</taxon>
        <taxon>Paraneoptera</taxon>
        <taxon>Hemiptera</taxon>
        <taxon>Heteroptera</taxon>
        <taxon>Panheteroptera</taxon>
        <taxon>Cimicomorpha</taxon>
        <taxon>Miridae</taxon>
        <taxon>Mirini</taxon>
        <taxon>Apolygus</taxon>
    </lineage>
</organism>
<comment type="caution">
    <text evidence="3">The sequence shown here is derived from an EMBL/GenBank/DDBJ whole genome shotgun (WGS) entry which is preliminary data.</text>
</comment>
<feature type="coiled-coil region" evidence="1">
    <location>
        <begin position="340"/>
        <end position="367"/>
    </location>
</feature>
<sequence>MASDVQSDVLADLGAVKSSMMAVELLEAWADQANKFVDQAKSTRLSTTVAKECCKPVTDFIKKLARQMMQLETRVNQLEAALRQADESAAAAMTVDLKAILTETASRLNSIESRLDDRNGSSSAVNMPSSYSDAVARGGQPKPKTLVVVRPKEGVEGLDTAEKVRKVLQSKIDPVQKKWNISSVRLRRGKEVVIEMPSRGDAHRVMADVDAGMAGLEAQFLAKRRPRAIVYGVDESINDAAFVEALWKQNLEDIDREEFGRNISLIRKVKKTHLLYLIRMATDVQSDVLADLGAVKSSMMAVELLEAWADQANKFVDQATSTRLSTTVAKECCKPVTDFIKKLARQMMQLETRVNQLEAALRQADESAAAAMTVDLKAVLTETASRLNSIESRLDDRNGSTSAVNTASSYSDAVARGGQPKPKTLVVVRPKEGVEGLDTAEKVKKVLQSKIDPVQKKWNISSVRLRRGKEVVIEMPSRGDAHRVMADVDAGMAGLEAQFLAKRSPRAIVYGVDESINDAAFVEALWKQNLEDIDREEFGKNISLIRKVKMQSTQSYQQSVGLIGGPGNR</sequence>
<evidence type="ECO:0000313" key="3">
    <source>
        <dbReference type="EMBL" id="KAF6199839.1"/>
    </source>
</evidence>
<accession>A0A8S9WUF6</accession>
<feature type="compositionally biased region" description="Polar residues" evidence="2">
    <location>
        <begin position="120"/>
        <end position="132"/>
    </location>
</feature>
<gene>
    <name evidence="3" type="ORF">GE061_006137</name>
</gene>
<evidence type="ECO:0000313" key="4">
    <source>
        <dbReference type="Proteomes" id="UP000466442"/>
    </source>
</evidence>
<dbReference type="OrthoDB" id="8122238at2759"/>
<evidence type="ECO:0000256" key="2">
    <source>
        <dbReference type="SAM" id="MobiDB-lite"/>
    </source>
</evidence>
<evidence type="ECO:0000256" key="1">
    <source>
        <dbReference type="SAM" id="Coils"/>
    </source>
</evidence>
<keyword evidence="4" id="KW-1185">Reference proteome</keyword>
<feature type="region of interest" description="Disordered" evidence="2">
    <location>
        <begin position="394"/>
        <end position="417"/>
    </location>
</feature>
<proteinExistence type="predicted"/>
<feature type="compositionally biased region" description="Polar residues" evidence="2">
    <location>
        <begin position="399"/>
        <end position="411"/>
    </location>
</feature>
<feature type="coiled-coil region" evidence="1">
    <location>
        <begin position="61"/>
        <end position="88"/>
    </location>
</feature>
<dbReference type="EMBL" id="WIXP02000014">
    <property type="protein sequence ID" value="KAF6199839.1"/>
    <property type="molecule type" value="Genomic_DNA"/>
</dbReference>
<reference evidence="3" key="1">
    <citation type="journal article" date="2021" name="Mol. Ecol. Resour.">
        <title>Apolygus lucorum genome provides insights into omnivorousness and mesophyll feeding.</title>
        <authorList>
            <person name="Liu Y."/>
            <person name="Liu H."/>
            <person name="Wang H."/>
            <person name="Huang T."/>
            <person name="Liu B."/>
            <person name="Yang B."/>
            <person name="Yin L."/>
            <person name="Li B."/>
            <person name="Zhang Y."/>
            <person name="Zhang S."/>
            <person name="Jiang F."/>
            <person name="Zhang X."/>
            <person name="Ren Y."/>
            <person name="Wang B."/>
            <person name="Wang S."/>
            <person name="Lu Y."/>
            <person name="Wu K."/>
            <person name="Fan W."/>
            <person name="Wang G."/>
        </authorList>
    </citation>
    <scope>NUCLEOTIDE SEQUENCE</scope>
    <source>
        <strain evidence="3">12Hb</strain>
    </source>
</reference>
<name>A0A8S9WUF6_APOLU</name>
<feature type="region of interest" description="Disordered" evidence="2">
    <location>
        <begin position="112"/>
        <end position="138"/>
    </location>
</feature>
<dbReference type="AlphaFoldDB" id="A0A8S9WUF6"/>
<protein>
    <submittedName>
        <fullName evidence="3">Uncharacterized protein</fullName>
    </submittedName>
</protein>
<keyword evidence="1" id="KW-0175">Coiled coil</keyword>